<accession>A0AAV4HLT6</accession>
<proteinExistence type="predicted"/>
<name>A0AAV4HLT6_9GAST</name>
<organism evidence="1 2">
    <name type="scientific">Elysia marginata</name>
    <dbReference type="NCBI Taxonomy" id="1093978"/>
    <lineage>
        <taxon>Eukaryota</taxon>
        <taxon>Metazoa</taxon>
        <taxon>Spiralia</taxon>
        <taxon>Lophotrochozoa</taxon>
        <taxon>Mollusca</taxon>
        <taxon>Gastropoda</taxon>
        <taxon>Heterobranchia</taxon>
        <taxon>Euthyneura</taxon>
        <taxon>Panpulmonata</taxon>
        <taxon>Sacoglossa</taxon>
        <taxon>Placobranchoidea</taxon>
        <taxon>Plakobranchidae</taxon>
        <taxon>Elysia</taxon>
    </lineage>
</organism>
<sequence length="89" mass="9844">MIPIIERGFQRPACRIALFNTERTGEVAVKSNGGAWLKSHPRAVPAPVIAIDQDGRQNIWFCIEPVPIIALKSARLLLHRISSRGSCRA</sequence>
<evidence type="ECO:0000313" key="1">
    <source>
        <dbReference type="EMBL" id="GFR98312.1"/>
    </source>
</evidence>
<comment type="caution">
    <text evidence="1">The sequence shown here is derived from an EMBL/GenBank/DDBJ whole genome shotgun (WGS) entry which is preliminary data.</text>
</comment>
<evidence type="ECO:0000313" key="2">
    <source>
        <dbReference type="Proteomes" id="UP000762676"/>
    </source>
</evidence>
<gene>
    <name evidence="1" type="ORF">ElyMa_001016000</name>
</gene>
<dbReference type="Proteomes" id="UP000762676">
    <property type="component" value="Unassembled WGS sequence"/>
</dbReference>
<protein>
    <submittedName>
        <fullName evidence="1">Uncharacterized protein</fullName>
    </submittedName>
</protein>
<reference evidence="1 2" key="1">
    <citation type="journal article" date="2021" name="Elife">
        <title>Chloroplast acquisition without the gene transfer in kleptoplastic sea slugs, Plakobranchus ocellatus.</title>
        <authorList>
            <person name="Maeda T."/>
            <person name="Takahashi S."/>
            <person name="Yoshida T."/>
            <person name="Shimamura S."/>
            <person name="Takaki Y."/>
            <person name="Nagai Y."/>
            <person name="Toyoda A."/>
            <person name="Suzuki Y."/>
            <person name="Arimoto A."/>
            <person name="Ishii H."/>
            <person name="Satoh N."/>
            <person name="Nishiyama T."/>
            <person name="Hasebe M."/>
            <person name="Maruyama T."/>
            <person name="Minagawa J."/>
            <person name="Obokata J."/>
            <person name="Shigenobu S."/>
        </authorList>
    </citation>
    <scope>NUCLEOTIDE SEQUENCE [LARGE SCALE GENOMIC DNA]</scope>
</reference>
<dbReference type="AlphaFoldDB" id="A0AAV4HLT6"/>
<dbReference type="EMBL" id="BMAT01002063">
    <property type="protein sequence ID" value="GFR98312.1"/>
    <property type="molecule type" value="Genomic_DNA"/>
</dbReference>
<keyword evidence="2" id="KW-1185">Reference proteome</keyword>